<evidence type="ECO:0000259" key="6">
    <source>
        <dbReference type="PROSITE" id="PS51819"/>
    </source>
</evidence>
<dbReference type="InterPro" id="IPR037523">
    <property type="entry name" value="VOC_core"/>
</dbReference>
<keyword evidence="3" id="KW-0479">Metal-binding</keyword>
<keyword evidence="7" id="KW-0223">Dioxygenase</keyword>
<dbReference type="Pfam" id="PF00903">
    <property type="entry name" value="Glyoxalase"/>
    <property type="match status" value="1"/>
</dbReference>
<evidence type="ECO:0000256" key="3">
    <source>
        <dbReference type="ARBA" id="ARBA00022723"/>
    </source>
</evidence>
<dbReference type="PANTHER" id="PTHR11959:SF1">
    <property type="entry name" value="4-HYDROXYPHENYLPYRUVATE DIOXYGENASE"/>
    <property type="match status" value="1"/>
</dbReference>
<dbReference type="Gene3D" id="3.10.180.10">
    <property type="entry name" value="2,3-Dihydroxybiphenyl 1,2-Dioxygenase, domain 1"/>
    <property type="match status" value="2"/>
</dbReference>
<dbReference type="GO" id="GO:0051213">
    <property type="term" value="F:dioxygenase activity"/>
    <property type="evidence" value="ECO:0007669"/>
    <property type="project" value="UniProtKB-KW"/>
</dbReference>
<feature type="domain" description="VOC" evidence="6">
    <location>
        <begin position="160"/>
        <end position="311"/>
    </location>
</feature>
<evidence type="ECO:0000313" key="8">
    <source>
        <dbReference type="Proteomes" id="UP001500416"/>
    </source>
</evidence>
<dbReference type="PROSITE" id="PS51819">
    <property type="entry name" value="VOC"/>
    <property type="match status" value="2"/>
</dbReference>
<sequence>MTGPFSNMTVDHVEFYVTDLASKAAWWLNSYGFAISAASDDEAPARSMVLSHSQVDLVLTEADDADHPAAEYVKKHGDGVGNIGLGVADATAAFDEAVRRGARPLSQPAKVDGVTTASIIGFGDVAHTFIQRDTGTAPRALPRMRPTATPTGDATVQLGEVDHFAVCVESGELDGYIEFYRDVLDFELIFEERIAVGRQAMTTRVVESTSGAVTLTLIEPDLTCEPGHIDSFLRDHGGAGVQHMAFATGSIVSTLDSLASRGVAFLDAPGSYYQMLAGRVEPIRYAIDDLRRRNILVDEDHGGQLYQIFTMSVHPRNTIFFELIERLGAKSFGSGNIKALYEAVELQRHLDRFE</sequence>
<dbReference type="EMBL" id="BAAABU010000014">
    <property type="protein sequence ID" value="GAA0246134.1"/>
    <property type="molecule type" value="Genomic_DNA"/>
</dbReference>
<keyword evidence="5" id="KW-0408">Iron</keyword>
<dbReference type="Proteomes" id="UP001500416">
    <property type="component" value="Unassembled WGS sequence"/>
</dbReference>
<evidence type="ECO:0000256" key="4">
    <source>
        <dbReference type="ARBA" id="ARBA00022737"/>
    </source>
</evidence>
<protein>
    <submittedName>
        <fullName evidence="7">4-hydroxyphenylpyruvate dioxygenase</fullName>
    </submittedName>
</protein>
<proteinExistence type="inferred from homology"/>
<dbReference type="InterPro" id="IPR005956">
    <property type="entry name" value="4OHPhenylPyrv_dOase"/>
</dbReference>
<evidence type="ECO:0000256" key="5">
    <source>
        <dbReference type="ARBA" id="ARBA00023004"/>
    </source>
</evidence>
<comment type="caution">
    <text evidence="7">The sequence shown here is derived from an EMBL/GenBank/DDBJ whole genome shotgun (WGS) entry which is preliminary data.</text>
</comment>
<feature type="domain" description="VOC" evidence="6">
    <location>
        <begin position="9"/>
        <end position="132"/>
    </location>
</feature>
<comment type="cofactor">
    <cofactor evidence="1">
        <name>Fe cation</name>
        <dbReference type="ChEBI" id="CHEBI:24875"/>
    </cofactor>
</comment>
<reference evidence="8" key="1">
    <citation type="journal article" date="2019" name="Int. J. Syst. Evol. Microbiol.">
        <title>The Global Catalogue of Microorganisms (GCM) 10K type strain sequencing project: providing services to taxonomists for standard genome sequencing and annotation.</title>
        <authorList>
            <consortium name="The Broad Institute Genomics Platform"/>
            <consortium name="The Broad Institute Genome Sequencing Center for Infectious Disease"/>
            <person name="Wu L."/>
            <person name="Ma J."/>
        </authorList>
    </citation>
    <scope>NUCLEOTIDE SEQUENCE [LARGE SCALE GENOMIC DNA]</scope>
    <source>
        <strain evidence="8">JCM 3380</strain>
    </source>
</reference>
<dbReference type="InterPro" id="IPR029068">
    <property type="entry name" value="Glyas_Bleomycin-R_OHBP_Dase"/>
</dbReference>
<dbReference type="InterPro" id="IPR041735">
    <property type="entry name" value="4OHPhenylPyrv_dOase_C"/>
</dbReference>
<name>A0ABP3DXK3_9PSEU</name>
<evidence type="ECO:0000256" key="1">
    <source>
        <dbReference type="ARBA" id="ARBA00001962"/>
    </source>
</evidence>
<evidence type="ECO:0000256" key="2">
    <source>
        <dbReference type="ARBA" id="ARBA00005877"/>
    </source>
</evidence>
<dbReference type="PANTHER" id="PTHR11959">
    <property type="entry name" value="4-HYDROXYPHENYLPYRUVATE DIOXYGENASE"/>
    <property type="match status" value="1"/>
</dbReference>
<dbReference type="NCBIfam" id="TIGR01263">
    <property type="entry name" value="4HPPD"/>
    <property type="match status" value="1"/>
</dbReference>
<dbReference type="InterPro" id="IPR004360">
    <property type="entry name" value="Glyas_Fos-R_dOase_dom"/>
</dbReference>
<keyword evidence="4" id="KW-0677">Repeat</keyword>
<dbReference type="PIRSF" id="PIRSF009283">
    <property type="entry name" value="HPP_dOase"/>
    <property type="match status" value="1"/>
</dbReference>
<accession>A0ABP3DXK3</accession>
<dbReference type="InterPro" id="IPR041736">
    <property type="entry name" value="4OHPhenylPyrv_dOase_N"/>
</dbReference>
<dbReference type="SUPFAM" id="SSF54593">
    <property type="entry name" value="Glyoxalase/Bleomycin resistance protein/Dihydroxybiphenyl dioxygenase"/>
    <property type="match status" value="1"/>
</dbReference>
<evidence type="ECO:0000313" key="7">
    <source>
        <dbReference type="EMBL" id="GAA0246134.1"/>
    </source>
</evidence>
<comment type="similarity">
    <text evidence="2">Belongs to the 4HPPD family.</text>
</comment>
<gene>
    <name evidence="7" type="primary">hppD_2</name>
    <name evidence="7" type="ORF">GCM10010492_52000</name>
</gene>
<keyword evidence="8" id="KW-1185">Reference proteome</keyword>
<keyword evidence="7" id="KW-0560">Oxidoreductase</keyword>
<dbReference type="CDD" id="cd07250">
    <property type="entry name" value="HPPD_C_like"/>
    <property type="match status" value="1"/>
</dbReference>
<dbReference type="Pfam" id="PF14696">
    <property type="entry name" value="Glyoxalase_5"/>
    <property type="match status" value="1"/>
</dbReference>
<dbReference type="CDD" id="cd08342">
    <property type="entry name" value="HPPD_N_like"/>
    <property type="match status" value="1"/>
</dbReference>
<dbReference type="RefSeq" id="WP_343936509.1">
    <property type="nucleotide sequence ID" value="NZ_BAAABU010000014.1"/>
</dbReference>
<organism evidence="7 8">
    <name type="scientific">Saccharothrix mutabilis subsp. mutabilis</name>
    <dbReference type="NCBI Taxonomy" id="66855"/>
    <lineage>
        <taxon>Bacteria</taxon>
        <taxon>Bacillati</taxon>
        <taxon>Actinomycetota</taxon>
        <taxon>Actinomycetes</taxon>
        <taxon>Pseudonocardiales</taxon>
        <taxon>Pseudonocardiaceae</taxon>
        <taxon>Saccharothrix</taxon>
    </lineage>
</organism>